<dbReference type="RefSeq" id="WP_058183383.1">
    <property type="nucleotide sequence ID" value="NZ_LMTZ01000035.1"/>
</dbReference>
<sequence length="573" mass="64829">MNKRIHLLLLLAWIIIGSCLRFIGLEKLPPWTDECATIVFSLGNTFRHVPLNQIINADVLLQPLQVISNTEISDVTERLFSESTHPPIYFIINHLWMKIFSPPGELASIFAARSLSAILGIISIPAMFGFGYIVFRSALVGHIAAALMAVSPYNIFLAREARHYTLVILLLIASLSCFMKAIEVTRNHRRLPIWVGLTWVIVNALGIATHFFFSLALCVQGCVLLLYIAKQIKSNKWVSIRLNWLRMLGVAFGTFSASIVWLPILTKIRGNELTTWVSDGSPHFIEPIWRLFLWMISIFVLPPSAISIVPIWIVVISGVFTLLFLGWVIYNIRCTLQAQQLNSTSAVISNSLKEYIIGAIFLFLSFSYFLGIDLTLAPRFQFIYTPTVILVFAAALAICWQEGKNFHSQNHQFFSAINKRVLVGIIAFMSLLGGVTVVGNIGYLQHHRPDILAPTIYKASQSPAIIATSHKHHGQTGRMMGLALEFKRLSGDKFSSNDWQFFLVHKDFQTDSYSEGMEILNKQLTQVPRPLDLWLVNFRTKMDLESQNCFLDPKYNSYAGEYKYKLYRCAANN</sequence>
<feature type="transmembrane region" description="Helical" evidence="1">
    <location>
        <begin position="382"/>
        <end position="400"/>
    </location>
</feature>
<dbReference type="EMBL" id="LMTZ01000035">
    <property type="protein sequence ID" value="KST69143.1"/>
    <property type="molecule type" value="Genomic_DNA"/>
</dbReference>
<feature type="transmembrane region" description="Helical" evidence="1">
    <location>
        <begin position="247"/>
        <end position="266"/>
    </location>
</feature>
<feature type="transmembrane region" description="Helical" evidence="1">
    <location>
        <begin position="311"/>
        <end position="332"/>
    </location>
</feature>
<dbReference type="EMBL" id="LMTZ01000154">
    <property type="protein sequence ID" value="KST62523.1"/>
    <property type="molecule type" value="Genomic_DNA"/>
</dbReference>
<evidence type="ECO:0000313" key="2">
    <source>
        <dbReference type="EMBL" id="KST62523.1"/>
    </source>
</evidence>
<feature type="transmembrane region" description="Helical" evidence="1">
    <location>
        <begin position="194"/>
        <end position="227"/>
    </location>
</feature>
<keyword evidence="1" id="KW-0472">Membrane</keyword>
<dbReference type="AlphaFoldDB" id="A0A0V7ZDH4"/>
<keyword evidence="4" id="KW-1185">Reference proteome</keyword>
<dbReference type="OrthoDB" id="416237at2"/>
<feature type="transmembrane region" description="Helical" evidence="1">
    <location>
        <begin position="164"/>
        <end position="182"/>
    </location>
</feature>
<evidence type="ECO:0000256" key="1">
    <source>
        <dbReference type="SAM" id="Phobius"/>
    </source>
</evidence>
<protein>
    <submittedName>
        <fullName evidence="2">Uncharacterized protein</fullName>
    </submittedName>
</protein>
<reference evidence="2 4" key="1">
    <citation type="journal article" date="2015" name="Genome Announc.">
        <title>Draft Genome of the Euendolithic (true boring) Cyanobacterium Mastigocoleus testarum strain BC008.</title>
        <authorList>
            <person name="Guida B.S."/>
            <person name="Garcia-Pichel F."/>
        </authorList>
    </citation>
    <scope>NUCLEOTIDE SEQUENCE [LARGE SCALE GENOMIC DNA]</scope>
    <source>
        <strain evidence="2 4">BC008</strain>
    </source>
</reference>
<accession>A0A0V7ZDH4</accession>
<evidence type="ECO:0000313" key="3">
    <source>
        <dbReference type="EMBL" id="KST69143.1"/>
    </source>
</evidence>
<proteinExistence type="predicted"/>
<keyword evidence="1" id="KW-0812">Transmembrane</keyword>
<feature type="transmembrane region" description="Helical" evidence="1">
    <location>
        <begin position="139"/>
        <end position="158"/>
    </location>
</feature>
<feature type="transmembrane region" description="Helical" evidence="1">
    <location>
        <begin position="352"/>
        <end position="370"/>
    </location>
</feature>
<name>A0A0V7ZDH4_9CYAN</name>
<dbReference type="PROSITE" id="PS51257">
    <property type="entry name" value="PROKAR_LIPOPROTEIN"/>
    <property type="match status" value="1"/>
</dbReference>
<feature type="transmembrane region" description="Helical" evidence="1">
    <location>
        <begin position="106"/>
        <end position="132"/>
    </location>
</feature>
<evidence type="ECO:0000313" key="4">
    <source>
        <dbReference type="Proteomes" id="UP000053372"/>
    </source>
</evidence>
<dbReference type="Proteomes" id="UP000053372">
    <property type="component" value="Unassembled WGS sequence"/>
</dbReference>
<comment type="caution">
    <text evidence="2">The sequence shown here is derived from an EMBL/GenBank/DDBJ whole genome shotgun (WGS) entry which is preliminary data.</text>
</comment>
<feature type="transmembrane region" description="Helical" evidence="1">
    <location>
        <begin position="421"/>
        <end position="444"/>
    </location>
</feature>
<gene>
    <name evidence="2" type="ORF">BC008_10160</name>
    <name evidence="3" type="ORF">BC008_35115</name>
</gene>
<keyword evidence="1" id="KW-1133">Transmembrane helix</keyword>
<organism evidence="2 4">
    <name type="scientific">Mastigocoleus testarum BC008</name>
    <dbReference type="NCBI Taxonomy" id="371196"/>
    <lineage>
        <taxon>Bacteria</taxon>
        <taxon>Bacillati</taxon>
        <taxon>Cyanobacteriota</taxon>
        <taxon>Cyanophyceae</taxon>
        <taxon>Nostocales</taxon>
        <taxon>Hapalosiphonaceae</taxon>
        <taxon>Mastigocoleus</taxon>
    </lineage>
</organism>